<reference evidence="3 4" key="1">
    <citation type="journal article" date="2008" name="Nature">
        <title>The Trichoplax genome and the nature of placozoans.</title>
        <authorList>
            <person name="Srivastava M."/>
            <person name="Begovic E."/>
            <person name="Chapman J."/>
            <person name="Putnam N.H."/>
            <person name="Hellsten U."/>
            <person name="Kawashima T."/>
            <person name="Kuo A."/>
            <person name="Mitros T."/>
            <person name="Salamov A."/>
            <person name="Carpenter M.L."/>
            <person name="Signorovitch A.Y."/>
            <person name="Moreno M.A."/>
            <person name="Kamm K."/>
            <person name="Grimwood J."/>
            <person name="Schmutz J."/>
            <person name="Shapiro H."/>
            <person name="Grigoriev I.V."/>
            <person name="Buss L.W."/>
            <person name="Schierwater B."/>
            <person name="Dellaporta S.L."/>
            <person name="Rokhsar D.S."/>
        </authorList>
    </citation>
    <scope>NUCLEOTIDE SEQUENCE [LARGE SCALE GENOMIC DNA]</scope>
    <source>
        <strain evidence="3 4">Grell-BS-1999</strain>
    </source>
</reference>
<dbReference type="STRING" id="10228.B3S1F8"/>
<dbReference type="InterPro" id="IPR050348">
    <property type="entry name" value="Protein-Tyr_Phosphatase"/>
</dbReference>
<dbReference type="Proteomes" id="UP000009022">
    <property type="component" value="Unassembled WGS sequence"/>
</dbReference>
<dbReference type="PRINTS" id="PR00700">
    <property type="entry name" value="PRTYPHPHTASE"/>
</dbReference>
<dbReference type="GeneID" id="6755124"/>
<gene>
    <name evidence="3" type="ORF">TRIADDRAFT_27423</name>
</gene>
<dbReference type="SMART" id="SM00194">
    <property type="entry name" value="PTPc"/>
    <property type="match status" value="2"/>
</dbReference>
<dbReference type="FunFam" id="3.90.190.10:FF:000305">
    <property type="entry name" value="Predicted protein"/>
    <property type="match status" value="1"/>
</dbReference>
<dbReference type="GO" id="GO:0007165">
    <property type="term" value="P:signal transduction"/>
    <property type="evidence" value="ECO:0000318"/>
    <property type="project" value="GO_Central"/>
</dbReference>
<dbReference type="Pfam" id="PF00102">
    <property type="entry name" value="Y_phosphatase"/>
    <property type="match status" value="2"/>
</dbReference>
<dbReference type="KEGG" id="tad:TRIADDRAFT_27423"/>
<dbReference type="AlphaFoldDB" id="B3S1F8"/>
<dbReference type="InterPro" id="IPR016130">
    <property type="entry name" value="Tyr_Pase_AS"/>
</dbReference>
<evidence type="ECO:0000313" key="4">
    <source>
        <dbReference type="Proteomes" id="UP000009022"/>
    </source>
</evidence>
<dbReference type="InterPro" id="IPR029021">
    <property type="entry name" value="Prot-tyrosine_phosphatase-like"/>
</dbReference>
<feature type="domain" description="Tyrosine-protein phosphatase" evidence="1">
    <location>
        <begin position="1"/>
        <end position="226"/>
    </location>
</feature>
<dbReference type="EMBL" id="DS985247">
    <property type="protein sequence ID" value="EDV23001.1"/>
    <property type="molecule type" value="Genomic_DNA"/>
</dbReference>
<dbReference type="SMART" id="SM00404">
    <property type="entry name" value="PTPc_motif"/>
    <property type="match status" value="2"/>
</dbReference>
<accession>B3S1F8</accession>
<sequence length="516" mass="59691">NIITDDHSRVRLAPVDGEEGSDYIHANYIDGFGETAAYIATQGPTKATVADFWRLVWEKEISTIVMLTNVVENRREKCLQYWPTENEERFKSITVKIVESFNLADYTVRRFELCKEGNEKSHETTQFHYTSWPDHGVPKHSTSILSFVRKSSIFHSNNKTGPMLVHCSAGVGRTGTYITLDAMLKRLRKDKTVDVMGFVVNMRKNRNYMVQTETQYIFIHDALVEAVRCGNTSVAAHNFSEYYRNLKMQQPNGDKTLLEAEYSNLRNISYDRKICEGKKSYNVNKNRDKSIFPDDEYRVRLSMVPGIDGSDYINAGYVDGYRRTKAYIVTQIPLDSTIGDFWRMIWEQQCRVIVALTTESDHELYAKYLPSVKKKKIFEEISVEALKQRKNESYVSTDLKLFHKQESASKIVRHLHYLNWKNEALSQHSQDIVDLIDQAEKIQPPNRNKAMTVISRTGTGPAGMFITLAISLDKLKTEKEVDIFQIVNKLRSQRPGIMQTQDQYTFCYETLVEYMK</sequence>
<dbReference type="OMA" id="WPTENEE"/>
<dbReference type="InterPro" id="IPR000242">
    <property type="entry name" value="PTP_cat"/>
</dbReference>
<dbReference type="InterPro" id="IPR003595">
    <property type="entry name" value="Tyr_Pase_cat"/>
</dbReference>
<dbReference type="GO" id="GO:0004725">
    <property type="term" value="F:protein tyrosine phosphatase activity"/>
    <property type="evidence" value="ECO:0000318"/>
    <property type="project" value="GO_Central"/>
</dbReference>
<dbReference type="CDD" id="cd00047">
    <property type="entry name" value="PTPc"/>
    <property type="match status" value="1"/>
</dbReference>
<evidence type="ECO:0000259" key="2">
    <source>
        <dbReference type="PROSITE" id="PS50056"/>
    </source>
</evidence>
<dbReference type="InParanoid" id="B3S1F8"/>
<dbReference type="PANTHER" id="PTHR19134">
    <property type="entry name" value="RECEPTOR-TYPE TYROSINE-PROTEIN PHOSPHATASE"/>
    <property type="match status" value="1"/>
</dbReference>
<dbReference type="eggNOG" id="KOG4228">
    <property type="taxonomic scope" value="Eukaryota"/>
</dbReference>
<dbReference type="InterPro" id="IPR000387">
    <property type="entry name" value="Tyr_Pase_dom"/>
</dbReference>
<dbReference type="PROSITE" id="PS50056">
    <property type="entry name" value="TYR_PHOSPHATASE_2"/>
    <property type="match status" value="2"/>
</dbReference>
<dbReference type="PROSITE" id="PS50055">
    <property type="entry name" value="TYR_PHOSPHATASE_PTP"/>
    <property type="match status" value="2"/>
</dbReference>
<dbReference type="PROSITE" id="PS00383">
    <property type="entry name" value="TYR_PHOSPHATASE_1"/>
    <property type="match status" value="1"/>
</dbReference>
<dbReference type="FunFam" id="3.90.190.10:FF:000249">
    <property type="entry name" value="Predicted protein"/>
    <property type="match status" value="1"/>
</dbReference>
<dbReference type="Gene3D" id="3.90.190.10">
    <property type="entry name" value="Protein tyrosine phosphatase superfamily"/>
    <property type="match status" value="2"/>
</dbReference>
<dbReference type="OrthoDB" id="10253954at2759"/>
<evidence type="ECO:0000313" key="3">
    <source>
        <dbReference type="EMBL" id="EDV23001.1"/>
    </source>
</evidence>
<dbReference type="PhylomeDB" id="B3S1F8"/>
<dbReference type="RefSeq" id="XP_002113911.1">
    <property type="nucleotide sequence ID" value="XM_002113875.1"/>
</dbReference>
<evidence type="ECO:0000259" key="1">
    <source>
        <dbReference type="PROSITE" id="PS50055"/>
    </source>
</evidence>
<dbReference type="SUPFAM" id="SSF52799">
    <property type="entry name" value="(Phosphotyrosine protein) phosphatases II"/>
    <property type="match status" value="2"/>
</dbReference>
<feature type="non-terminal residue" evidence="3">
    <location>
        <position position="1"/>
    </location>
</feature>
<proteinExistence type="predicted"/>
<protein>
    <submittedName>
        <fullName evidence="3">Uncharacterized protein</fullName>
    </submittedName>
</protein>
<keyword evidence="4" id="KW-1185">Reference proteome</keyword>
<feature type="domain" description="Tyrosine specific protein phosphatases" evidence="2">
    <location>
        <begin position="145"/>
        <end position="217"/>
    </location>
</feature>
<name>B3S1F8_TRIAD</name>
<feature type="domain" description="Tyrosine-protein phosphatase" evidence="1">
    <location>
        <begin position="258"/>
        <end position="514"/>
    </location>
</feature>
<dbReference type="CTD" id="6755124"/>
<organism evidence="3 4">
    <name type="scientific">Trichoplax adhaerens</name>
    <name type="common">Trichoplax reptans</name>
    <dbReference type="NCBI Taxonomy" id="10228"/>
    <lineage>
        <taxon>Eukaryota</taxon>
        <taxon>Metazoa</taxon>
        <taxon>Placozoa</taxon>
        <taxon>Uniplacotomia</taxon>
        <taxon>Trichoplacea</taxon>
        <taxon>Trichoplacidae</taxon>
        <taxon>Trichoplax</taxon>
    </lineage>
</organism>
<feature type="domain" description="Tyrosine specific protein phosphatases" evidence="2">
    <location>
        <begin position="430"/>
        <end position="505"/>
    </location>
</feature>
<dbReference type="PANTHER" id="PTHR19134:SF531">
    <property type="entry name" value="TYROSINE-PROTEIN PHOSPHATASE LAR"/>
    <property type="match status" value="1"/>
</dbReference>
<dbReference type="HOGENOM" id="CLU_001645_8_0_1"/>